<evidence type="ECO:0000256" key="5">
    <source>
        <dbReference type="ARBA" id="ARBA00023277"/>
    </source>
</evidence>
<organism evidence="6">
    <name type="scientific">bioreactor metagenome</name>
    <dbReference type="NCBI Taxonomy" id="1076179"/>
    <lineage>
        <taxon>unclassified sequences</taxon>
        <taxon>metagenomes</taxon>
        <taxon>ecological metagenomes</taxon>
    </lineage>
</organism>
<evidence type="ECO:0000256" key="1">
    <source>
        <dbReference type="ARBA" id="ARBA00004761"/>
    </source>
</evidence>
<accession>A0A644YSQ8</accession>
<dbReference type="EMBL" id="VSSQ01005425">
    <property type="protein sequence ID" value="MPM29104.1"/>
    <property type="molecule type" value="Genomic_DNA"/>
</dbReference>
<dbReference type="NCBIfam" id="TIGR01182">
    <property type="entry name" value="eda"/>
    <property type="match status" value="1"/>
</dbReference>
<keyword evidence="4" id="KW-0456">Lyase</keyword>
<keyword evidence="5" id="KW-0119">Carbohydrate metabolism</keyword>
<dbReference type="Pfam" id="PF01081">
    <property type="entry name" value="Aldolase"/>
    <property type="match status" value="1"/>
</dbReference>
<name>A0A644YSQ8_9ZZZZ</name>
<dbReference type="Gene3D" id="3.20.20.70">
    <property type="entry name" value="Aldolase class I"/>
    <property type="match status" value="1"/>
</dbReference>
<comment type="similarity">
    <text evidence="2">Belongs to the KHG/KDPG aldolase family.</text>
</comment>
<protein>
    <submittedName>
        <fullName evidence="6">KHG/KDPG aldolase</fullName>
    </submittedName>
</protein>
<evidence type="ECO:0000256" key="2">
    <source>
        <dbReference type="ARBA" id="ARBA00006906"/>
    </source>
</evidence>
<dbReference type="SUPFAM" id="SSF51569">
    <property type="entry name" value="Aldolase"/>
    <property type="match status" value="1"/>
</dbReference>
<comment type="subunit">
    <text evidence="3">Homotrimer.</text>
</comment>
<evidence type="ECO:0000256" key="4">
    <source>
        <dbReference type="ARBA" id="ARBA00023239"/>
    </source>
</evidence>
<evidence type="ECO:0000313" key="6">
    <source>
        <dbReference type="EMBL" id="MPM29104.1"/>
    </source>
</evidence>
<dbReference type="PANTHER" id="PTHR30246:SF1">
    <property type="entry name" value="2-DEHYDRO-3-DEOXY-6-PHOSPHOGALACTONATE ALDOLASE-RELATED"/>
    <property type="match status" value="1"/>
</dbReference>
<dbReference type="InterPro" id="IPR000887">
    <property type="entry name" value="Aldlse_KDPG_KHG"/>
</dbReference>
<gene>
    <name evidence="6" type="primary">kdgA_7</name>
    <name evidence="6" type="ORF">SDC9_75643</name>
</gene>
<comment type="pathway">
    <text evidence="1">Carbohydrate acid metabolism.</text>
</comment>
<comment type="caution">
    <text evidence="6">The sequence shown here is derived from an EMBL/GenBank/DDBJ whole genome shotgun (WGS) entry which is preliminary data.</text>
</comment>
<dbReference type="AlphaFoldDB" id="A0A644YSQ8"/>
<dbReference type="GO" id="GO:0016829">
    <property type="term" value="F:lyase activity"/>
    <property type="evidence" value="ECO:0007669"/>
    <property type="project" value="UniProtKB-KW"/>
</dbReference>
<evidence type="ECO:0000256" key="3">
    <source>
        <dbReference type="ARBA" id="ARBA00011233"/>
    </source>
</evidence>
<proteinExistence type="inferred from homology"/>
<dbReference type="InterPro" id="IPR031338">
    <property type="entry name" value="KDPG/KHG_AS_2"/>
</dbReference>
<sequence>MSESVVDLIAARGIIAICRKIYGANLTGLASALQKGGIKLMEVTFDQSDPDGVSRTAEGISQLCAAFPEMQFGAGTVLTREQVDAAKDAGAGFIISPNTDIDLVRYTKSLGLVSIPGAMTPTEIMSAHDAGADYVKLFPASYLGLKYLKDITAPINHVKLLATGGMSADNLGDFLRAGCRGAGISSTLCDKARILAGDWDTLTKTARELVSIFNTVAEEKGWQK</sequence>
<dbReference type="PROSITE" id="PS00160">
    <property type="entry name" value="ALDOLASE_KDPG_KHG_2"/>
    <property type="match status" value="1"/>
</dbReference>
<dbReference type="PANTHER" id="PTHR30246">
    <property type="entry name" value="2-KETO-3-DEOXY-6-PHOSPHOGLUCONATE ALDOLASE"/>
    <property type="match status" value="1"/>
</dbReference>
<dbReference type="CDD" id="cd00452">
    <property type="entry name" value="KDPG_aldolase"/>
    <property type="match status" value="1"/>
</dbReference>
<dbReference type="InterPro" id="IPR013785">
    <property type="entry name" value="Aldolase_TIM"/>
</dbReference>
<reference evidence="6" key="1">
    <citation type="submission" date="2019-08" db="EMBL/GenBank/DDBJ databases">
        <authorList>
            <person name="Kucharzyk K."/>
            <person name="Murdoch R.W."/>
            <person name="Higgins S."/>
            <person name="Loffler F."/>
        </authorList>
    </citation>
    <scope>NUCLEOTIDE SEQUENCE</scope>
</reference>